<evidence type="ECO:0000313" key="1">
    <source>
        <dbReference type="EMBL" id="KAF7268040.1"/>
    </source>
</evidence>
<name>A0A834HT05_RHYFE</name>
<protein>
    <submittedName>
        <fullName evidence="1">Uncharacterized protein</fullName>
    </submittedName>
</protein>
<sequence length="139" mass="15758">MSTRQEPAVFDFSVVEIFPDFLIDQGLKSENATADKRPYAVIQLGGPLRGIGELPPVRANRSWLVTDRNGMSGEKNAAALIRRAVRAKTLENNENDRHRKKRLSRWGIVRTVDGHSLAERPEHLLPITPPRLIMFYVQC</sequence>
<reference evidence="1" key="1">
    <citation type="submission" date="2020-08" db="EMBL/GenBank/DDBJ databases">
        <title>Genome sequencing and assembly of the red palm weevil Rhynchophorus ferrugineus.</title>
        <authorList>
            <person name="Dias G.B."/>
            <person name="Bergman C.M."/>
            <person name="Manee M."/>
        </authorList>
    </citation>
    <scope>NUCLEOTIDE SEQUENCE</scope>
    <source>
        <strain evidence="1">AA-2017</strain>
        <tissue evidence="1">Whole larva</tissue>
    </source>
</reference>
<dbReference type="Proteomes" id="UP000625711">
    <property type="component" value="Unassembled WGS sequence"/>
</dbReference>
<gene>
    <name evidence="1" type="ORF">GWI33_018783</name>
</gene>
<comment type="caution">
    <text evidence="1">The sequence shown here is derived from an EMBL/GenBank/DDBJ whole genome shotgun (WGS) entry which is preliminary data.</text>
</comment>
<proteinExistence type="predicted"/>
<evidence type="ECO:0000313" key="2">
    <source>
        <dbReference type="Proteomes" id="UP000625711"/>
    </source>
</evidence>
<keyword evidence="2" id="KW-1185">Reference proteome</keyword>
<organism evidence="1 2">
    <name type="scientific">Rhynchophorus ferrugineus</name>
    <name type="common">Red palm weevil</name>
    <name type="synonym">Curculio ferrugineus</name>
    <dbReference type="NCBI Taxonomy" id="354439"/>
    <lineage>
        <taxon>Eukaryota</taxon>
        <taxon>Metazoa</taxon>
        <taxon>Ecdysozoa</taxon>
        <taxon>Arthropoda</taxon>
        <taxon>Hexapoda</taxon>
        <taxon>Insecta</taxon>
        <taxon>Pterygota</taxon>
        <taxon>Neoptera</taxon>
        <taxon>Endopterygota</taxon>
        <taxon>Coleoptera</taxon>
        <taxon>Polyphaga</taxon>
        <taxon>Cucujiformia</taxon>
        <taxon>Curculionidae</taxon>
        <taxon>Dryophthorinae</taxon>
        <taxon>Rhynchophorus</taxon>
    </lineage>
</organism>
<dbReference type="EMBL" id="JAACXV010014353">
    <property type="protein sequence ID" value="KAF7268040.1"/>
    <property type="molecule type" value="Genomic_DNA"/>
</dbReference>
<accession>A0A834HT05</accession>
<dbReference type="AlphaFoldDB" id="A0A834HT05"/>